<protein>
    <submittedName>
        <fullName evidence="2">Uncharacterized protein</fullName>
    </submittedName>
</protein>
<evidence type="ECO:0000256" key="1">
    <source>
        <dbReference type="SAM" id="Phobius"/>
    </source>
</evidence>
<evidence type="ECO:0000313" key="2">
    <source>
        <dbReference type="EMBL" id="SDO96142.1"/>
    </source>
</evidence>
<keyword evidence="3" id="KW-1185">Reference proteome</keyword>
<dbReference type="Proteomes" id="UP000199073">
    <property type="component" value="Unassembled WGS sequence"/>
</dbReference>
<keyword evidence="1" id="KW-1133">Transmembrane helix</keyword>
<reference evidence="2 3" key="1">
    <citation type="submission" date="2016-10" db="EMBL/GenBank/DDBJ databases">
        <authorList>
            <person name="de Groot N.N."/>
        </authorList>
    </citation>
    <scope>NUCLEOTIDE SEQUENCE [LARGE SCALE GENOMIC DNA]</scope>
    <source>
        <strain evidence="2 3">DSM 12130</strain>
    </source>
</reference>
<dbReference type="RefSeq" id="WP_143005457.1">
    <property type="nucleotide sequence ID" value="NZ_FNJI01000008.1"/>
</dbReference>
<dbReference type="AlphaFoldDB" id="A0A1H0NTS4"/>
<dbReference type="STRING" id="91360.SAMN05660330_01444"/>
<organism evidence="2 3">
    <name type="scientific">Desulforhopalus singaporensis</name>
    <dbReference type="NCBI Taxonomy" id="91360"/>
    <lineage>
        <taxon>Bacteria</taxon>
        <taxon>Pseudomonadati</taxon>
        <taxon>Thermodesulfobacteriota</taxon>
        <taxon>Desulfobulbia</taxon>
        <taxon>Desulfobulbales</taxon>
        <taxon>Desulfocapsaceae</taxon>
        <taxon>Desulforhopalus</taxon>
    </lineage>
</organism>
<evidence type="ECO:0000313" key="3">
    <source>
        <dbReference type="Proteomes" id="UP000199073"/>
    </source>
</evidence>
<accession>A0A1H0NTS4</accession>
<gene>
    <name evidence="2" type="ORF">SAMN05660330_01444</name>
</gene>
<proteinExistence type="predicted"/>
<feature type="transmembrane region" description="Helical" evidence="1">
    <location>
        <begin position="12"/>
        <end position="31"/>
    </location>
</feature>
<dbReference type="EMBL" id="FNJI01000008">
    <property type="protein sequence ID" value="SDO96142.1"/>
    <property type="molecule type" value="Genomic_DNA"/>
</dbReference>
<keyword evidence="1" id="KW-0472">Membrane</keyword>
<sequence>MDGGKLEIDGRTALTGAAFLVTWIVQIIAYVRKDEKIRSQVQANSDAIEKLTKVLANENGEPHFITENRCERTQESCNKLNNERFTQVAKELSDQNKAIGTLTGKVDGLRGDILEYVLKNKIKN</sequence>
<keyword evidence="1" id="KW-0812">Transmembrane</keyword>
<name>A0A1H0NTS4_9BACT</name>